<dbReference type="EMBL" id="ML978956">
    <property type="protein sequence ID" value="KAF1933827.1"/>
    <property type="molecule type" value="Genomic_DNA"/>
</dbReference>
<protein>
    <submittedName>
        <fullName evidence="1">Uncharacterized protein</fullName>
    </submittedName>
</protein>
<sequence>MHHSIHNNLIRRCVVNTFSRRLLSIITASLYGVNCGAPPTSLIVRRQRCSPSYPISKQERVPGCRSQSAPTPGGLITYPQSLDATALLSDGEHCMMSIGTKASCSDRPTAARIEAPCVSPGRPSNATPARHAASHHKQGLESGTLGLGCKISYLEIERQFFVWS</sequence>
<proteinExistence type="predicted"/>
<name>A0A6A5S8I8_9PLEO</name>
<accession>A0A6A5S8I8</accession>
<dbReference type="RefSeq" id="XP_033454075.1">
    <property type="nucleotide sequence ID" value="XM_033587116.1"/>
</dbReference>
<evidence type="ECO:0000313" key="2">
    <source>
        <dbReference type="Proteomes" id="UP000800082"/>
    </source>
</evidence>
<organism evidence="1 2">
    <name type="scientific">Didymella exigua CBS 183.55</name>
    <dbReference type="NCBI Taxonomy" id="1150837"/>
    <lineage>
        <taxon>Eukaryota</taxon>
        <taxon>Fungi</taxon>
        <taxon>Dikarya</taxon>
        <taxon>Ascomycota</taxon>
        <taxon>Pezizomycotina</taxon>
        <taxon>Dothideomycetes</taxon>
        <taxon>Pleosporomycetidae</taxon>
        <taxon>Pleosporales</taxon>
        <taxon>Pleosporineae</taxon>
        <taxon>Didymellaceae</taxon>
        <taxon>Didymella</taxon>
    </lineage>
</organism>
<dbReference type="GeneID" id="54344762"/>
<dbReference type="AlphaFoldDB" id="A0A6A5S8I8"/>
<gene>
    <name evidence="1" type="ORF">M421DRAFT_106085</name>
</gene>
<keyword evidence="2" id="KW-1185">Reference proteome</keyword>
<evidence type="ECO:0000313" key="1">
    <source>
        <dbReference type="EMBL" id="KAF1933827.1"/>
    </source>
</evidence>
<dbReference type="Proteomes" id="UP000800082">
    <property type="component" value="Unassembled WGS sequence"/>
</dbReference>
<reference evidence="1" key="1">
    <citation type="journal article" date="2020" name="Stud. Mycol.">
        <title>101 Dothideomycetes genomes: a test case for predicting lifestyles and emergence of pathogens.</title>
        <authorList>
            <person name="Haridas S."/>
            <person name="Albert R."/>
            <person name="Binder M."/>
            <person name="Bloem J."/>
            <person name="Labutti K."/>
            <person name="Salamov A."/>
            <person name="Andreopoulos B."/>
            <person name="Baker S."/>
            <person name="Barry K."/>
            <person name="Bills G."/>
            <person name="Bluhm B."/>
            <person name="Cannon C."/>
            <person name="Castanera R."/>
            <person name="Culley D."/>
            <person name="Daum C."/>
            <person name="Ezra D."/>
            <person name="Gonzalez J."/>
            <person name="Henrissat B."/>
            <person name="Kuo A."/>
            <person name="Liang C."/>
            <person name="Lipzen A."/>
            <person name="Lutzoni F."/>
            <person name="Magnuson J."/>
            <person name="Mondo S."/>
            <person name="Nolan M."/>
            <person name="Ohm R."/>
            <person name="Pangilinan J."/>
            <person name="Park H.-J."/>
            <person name="Ramirez L."/>
            <person name="Alfaro M."/>
            <person name="Sun H."/>
            <person name="Tritt A."/>
            <person name="Yoshinaga Y."/>
            <person name="Zwiers L.-H."/>
            <person name="Turgeon B."/>
            <person name="Goodwin S."/>
            <person name="Spatafora J."/>
            <person name="Crous P."/>
            <person name="Grigoriev I."/>
        </authorList>
    </citation>
    <scope>NUCLEOTIDE SEQUENCE</scope>
    <source>
        <strain evidence="1">CBS 183.55</strain>
    </source>
</reference>